<sequence length="234" mass="24650">MNTFRAAALLAVWLLPASQSKNRLLRRLGHEVHAAALARPNVVWKVDSVVLASGSRIGKWNLIKNMRAVTVGASASVGRLNVISAHPVYARLYPSGASLTLGANAYITSRHQMDCSGSLSLGEFSALAGHDSRVMSHSVDMAMDAQVAHPVVIGDRSFVGTRCLLLGGASLPDLSVLAAGSVLTRGRQVGESGLWAGVPAKHKGPVTGAWFTRTSMSTNRVYIPETGATVEDAI</sequence>
<organism evidence="1 2">
    <name type="scientific">Mycetocola manganoxydans</name>
    <dbReference type="NCBI Taxonomy" id="699879"/>
    <lineage>
        <taxon>Bacteria</taxon>
        <taxon>Bacillati</taxon>
        <taxon>Actinomycetota</taxon>
        <taxon>Actinomycetes</taxon>
        <taxon>Micrococcales</taxon>
        <taxon>Microbacteriaceae</taxon>
        <taxon>Mycetocola</taxon>
    </lineage>
</organism>
<reference evidence="1 2" key="1">
    <citation type="submission" date="2018-10" db="EMBL/GenBank/DDBJ databases">
        <authorList>
            <person name="Li J."/>
        </authorList>
    </citation>
    <scope>NUCLEOTIDE SEQUENCE [LARGE SCALE GENOMIC DNA]</scope>
    <source>
        <strain evidence="1 2">CCTCC AB209002</strain>
    </source>
</reference>
<evidence type="ECO:0000313" key="2">
    <source>
        <dbReference type="Proteomes" id="UP000270299"/>
    </source>
</evidence>
<dbReference type="OrthoDB" id="9815592at2"/>
<proteinExistence type="predicted"/>
<dbReference type="AlphaFoldDB" id="A0A3L6ZLY8"/>
<evidence type="ECO:0000313" key="1">
    <source>
        <dbReference type="EMBL" id="RLP68675.1"/>
    </source>
</evidence>
<dbReference type="EMBL" id="RCUV01000019">
    <property type="protein sequence ID" value="RLP68675.1"/>
    <property type="molecule type" value="Genomic_DNA"/>
</dbReference>
<dbReference type="Pfam" id="PF14602">
    <property type="entry name" value="Hexapep_2"/>
    <property type="match status" value="1"/>
</dbReference>
<dbReference type="InterPro" id="IPR001451">
    <property type="entry name" value="Hexapep"/>
</dbReference>
<dbReference type="Proteomes" id="UP000270299">
    <property type="component" value="Unassembled WGS sequence"/>
</dbReference>
<gene>
    <name evidence="1" type="ORF">D9V29_13210</name>
</gene>
<dbReference type="SUPFAM" id="SSF51161">
    <property type="entry name" value="Trimeric LpxA-like enzymes"/>
    <property type="match status" value="1"/>
</dbReference>
<comment type="caution">
    <text evidence="1">The sequence shown here is derived from an EMBL/GenBank/DDBJ whole genome shotgun (WGS) entry which is preliminary data.</text>
</comment>
<name>A0A3L6ZLY8_9MICO</name>
<evidence type="ECO:0008006" key="3">
    <source>
        <dbReference type="Google" id="ProtNLM"/>
    </source>
</evidence>
<dbReference type="Gene3D" id="2.160.10.10">
    <property type="entry name" value="Hexapeptide repeat proteins"/>
    <property type="match status" value="1"/>
</dbReference>
<dbReference type="InterPro" id="IPR011004">
    <property type="entry name" value="Trimer_LpxA-like_sf"/>
</dbReference>
<accession>A0A3L6ZLY8</accession>
<keyword evidence="2" id="KW-1185">Reference proteome</keyword>
<protein>
    <recommendedName>
        <fullName evidence="3">Acyltransferase</fullName>
    </recommendedName>
</protein>
<dbReference type="RefSeq" id="WP_121673793.1">
    <property type="nucleotide sequence ID" value="NZ_BMXM01000003.1"/>
</dbReference>